<feature type="transmembrane region" description="Helical" evidence="2">
    <location>
        <begin position="246"/>
        <end position="267"/>
    </location>
</feature>
<dbReference type="PANTHER" id="PTHR40465:SF1">
    <property type="entry name" value="DUF6534 DOMAIN-CONTAINING PROTEIN"/>
    <property type="match status" value="1"/>
</dbReference>
<evidence type="ECO:0000256" key="2">
    <source>
        <dbReference type="SAM" id="Phobius"/>
    </source>
</evidence>
<feature type="transmembrane region" description="Helical" evidence="2">
    <location>
        <begin position="161"/>
        <end position="184"/>
    </location>
</feature>
<dbReference type="InterPro" id="IPR045339">
    <property type="entry name" value="DUF6534"/>
</dbReference>
<keyword evidence="5" id="KW-1185">Reference proteome</keyword>
<keyword evidence="2" id="KW-1133">Transmembrane helix</keyword>
<sequence>MSSATWLQPPQATLDATRAFKPFLDTLVIAYFTQVFILGMITAKAVTYFSRGSRDPTIVKSARAPRWFFRGRFPLLVADSSTPCFWRLYRVCVAFSVLILWCKSGLDIKTIWNSAFFLPYRHLNPALPWSILTSLSISQIPVALSQVYLCYRLWSISKNHFLSNAIAMAGTLCSTILFIIYVILRVKYPVRRDIQDRAHAWIPPWAFCTCFTDIYLSLASTYYLLQTRKKAVGYQLDYMLLRLASLSITTCLPPALMSAIMAILEIVKSTGEAWAFFTIIIASVYVLCILHSLNSRQEIREEARSRSTMKNPSPLTPGPSRIEAPVQTLTNSKAVELTQPYSPKSKPSSQLPNQPLGRNDGPKTSESPHGNGGSVGRKLLSDRVRGPSPSVAAGCATPEIEGWLSGSESGQCGG</sequence>
<evidence type="ECO:0000313" key="4">
    <source>
        <dbReference type="EMBL" id="SGY29480.1"/>
    </source>
</evidence>
<evidence type="ECO:0000259" key="3">
    <source>
        <dbReference type="Pfam" id="PF20152"/>
    </source>
</evidence>
<dbReference type="Pfam" id="PF20152">
    <property type="entry name" value="DUF6534"/>
    <property type="match status" value="1"/>
</dbReference>
<reference evidence="4 5" key="1">
    <citation type="submission" date="2016-11" db="EMBL/GenBank/DDBJ databases">
        <authorList>
            <person name="Jaros S."/>
            <person name="Januszkiewicz K."/>
            <person name="Wedrychowicz H."/>
        </authorList>
    </citation>
    <scope>NUCLEOTIDE SEQUENCE [LARGE SCALE GENOMIC DNA]</scope>
</reference>
<feature type="region of interest" description="Disordered" evidence="1">
    <location>
        <begin position="336"/>
        <end position="414"/>
    </location>
</feature>
<feature type="region of interest" description="Disordered" evidence="1">
    <location>
        <begin position="301"/>
        <end position="323"/>
    </location>
</feature>
<feature type="transmembrane region" description="Helical" evidence="2">
    <location>
        <begin position="273"/>
        <end position="293"/>
    </location>
</feature>
<evidence type="ECO:0000313" key="5">
    <source>
        <dbReference type="Proteomes" id="UP000249464"/>
    </source>
</evidence>
<dbReference type="STRING" id="796604.A0A2X0MSJ0"/>
<dbReference type="PANTHER" id="PTHR40465">
    <property type="entry name" value="CHROMOSOME 1, WHOLE GENOME SHOTGUN SEQUENCE"/>
    <property type="match status" value="1"/>
</dbReference>
<proteinExistence type="predicted"/>
<feature type="domain" description="DUF6534" evidence="3">
    <location>
        <begin position="210"/>
        <end position="297"/>
    </location>
</feature>
<feature type="compositionally biased region" description="Low complexity" evidence="1">
    <location>
        <begin position="342"/>
        <end position="356"/>
    </location>
</feature>
<organism evidence="4 5">
    <name type="scientific">Microbotryum silenes-dioicae</name>
    <dbReference type="NCBI Taxonomy" id="796604"/>
    <lineage>
        <taxon>Eukaryota</taxon>
        <taxon>Fungi</taxon>
        <taxon>Dikarya</taxon>
        <taxon>Basidiomycota</taxon>
        <taxon>Pucciniomycotina</taxon>
        <taxon>Microbotryomycetes</taxon>
        <taxon>Microbotryales</taxon>
        <taxon>Microbotryaceae</taxon>
        <taxon>Microbotryum</taxon>
    </lineage>
</organism>
<keyword evidence="2" id="KW-0472">Membrane</keyword>
<gene>
    <name evidence="4" type="primary">BQ5605_C002g01057</name>
    <name evidence="4" type="ORF">BQ5605_C002G01057</name>
</gene>
<feature type="transmembrane region" description="Helical" evidence="2">
    <location>
        <begin position="28"/>
        <end position="50"/>
    </location>
</feature>
<accession>A0A2X0MSJ0</accession>
<evidence type="ECO:0000256" key="1">
    <source>
        <dbReference type="SAM" id="MobiDB-lite"/>
    </source>
</evidence>
<dbReference type="EMBL" id="FQNC01000041">
    <property type="protein sequence ID" value="SGY29480.1"/>
    <property type="molecule type" value="Genomic_DNA"/>
</dbReference>
<feature type="transmembrane region" description="Helical" evidence="2">
    <location>
        <begin position="204"/>
        <end position="225"/>
    </location>
</feature>
<dbReference type="Proteomes" id="UP000249464">
    <property type="component" value="Unassembled WGS sequence"/>
</dbReference>
<protein>
    <submittedName>
        <fullName evidence="4">BQ5605_C002g01057 protein</fullName>
    </submittedName>
</protein>
<dbReference type="AlphaFoldDB" id="A0A2X0MSJ0"/>
<name>A0A2X0MSJ0_9BASI</name>
<keyword evidence="2" id="KW-0812">Transmembrane</keyword>